<proteinExistence type="predicted"/>
<gene>
    <name evidence="5" type="ORF">HPO_01145</name>
</gene>
<name>A0A062VLR1_9PROT</name>
<keyword evidence="4" id="KW-0732">Signal</keyword>
<sequence>MARGSAWLLGAAGIVLAACAHPPAALTSIAAADLSRPGREIPPFTPQLVRNDAPELCAPYAAAWENQFRSPGEMDAAAIDLRGMPQDAAFRFPDTDYTGRKDGLSTFQQAVRHDLDGDGENEVLLVVGRDIGWRYLGAALYVFEDEAAFDAVVKAYEARAPISSSKQGWIDLADAALGGPTAEFGIVAQARLFLKDGALYTASPETYRPRVADMEIETLRRVWPAENAGPVCEIRVRPPKDELEAIAATFPFLQALQTMYGGPGENLMCYGTMGWTGVDPRRLLADIFHRPQASAQPLEIPRDDLPSDDTARLLRALNWGASDPEGWAVYQRLKHGEPDFLAQMAEHYAARFDMTPEAAEDAALRAWRALMDRVFYARSSDAPLASLAIEGEPPLVLELDAGAAALADAALTAPGLLSLPPSPQNRAAPRTAIAAAIHAGLSASRIEPVFLESWAYVQRAGDRREAVRFAGGILPAAVSRPEVLEIVLSAGIDANTPTNYFGKTALMYAAQTGNIEAARLLIAAGADVNARTDSRGAGNPTTGCGRLERDRRSALMYAAENAGEDLIQLLIEAGADTAARDTQGNDLNWYLDRNPALLNGGAGRPGRG</sequence>
<dbReference type="PROSITE" id="PS50088">
    <property type="entry name" value="ANK_REPEAT"/>
    <property type="match status" value="2"/>
</dbReference>
<dbReference type="SUPFAM" id="SSF48403">
    <property type="entry name" value="Ankyrin repeat"/>
    <property type="match status" value="1"/>
</dbReference>
<dbReference type="PANTHER" id="PTHR24193">
    <property type="entry name" value="ANKYRIN REPEAT PROTEIN"/>
    <property type="match status" value="1"/>
</dbReference>
<dbReference type="RefSeq" id="WP_035593411.1">
    <property type="nucleotide sequence ID" value="NZ_ARYM01000001.1"/>
</dbReference>
<dbReference type="GO" id="GO:0045944">
    <property type="term" value="P:positive regulation of transcription by RNA polymerase II"/>
    <property type="evidence" value="ECO:0007669"/>
    <property type="project" value="TreeGrafter"/>
</dbReference>
<dbReference type="PROSITE" id="PS50297">
    <property type="entry name" value="ANK_REP_REGION"/>
    <property type="match status" value="2"/>
</dbReference>
<dbReference type="GO" id="GO:0000976">
    <property type="term" value="F:transcription cis-regulatory region binding"/>
    <property type="evidence" value="ECO:0007669"/>
    <property type="project" value="TreeGrafter"/>
</dbReference>
<dbReference type="InterPro" id="IPR002110">
    <property type="entry name" value="Ankyrin_rpt"/>
</dbReference>
<dbReference type="Pfam" id="PF12796">
    <property type="entry name" value="Ank_2"/>
    <property type="match status" value="1"/>
</dbReference>
<dbReference type="STRING" id="1280954.HPO_01145"/>
<dbReference type="InterPro" id="IPR036770">
    <property type="entry name" value="Ankyrin_rpt-contain_sf"/>
</dbReference>
<evidence type="ECO:0000256" key="1">
    <source>
        <dbReference type="ARBA" id="ARBA00022737"/>
    </source>
</evidence>
<feature type="chain" id="PRO_5001615783" evidence="4">
    <location>
        <begin position="18"/>
        <end position="608"/>
    </location>
</feature>
<keyword evidence="6" id="KW-1185">Reference proteome</keyword>
<dbReference type="EMBL" id="ARYM01000001">
    <property type="protein sequence ID" value="KDA00592.1"/>
    <property type="molecule type" value="Genomic_DNA"/>
</dbReference>
<reference evidence="5 6" key="1">
    <citation type="journal article" date="2014" name="Antonie Van Leeuwenhoek">
        <title>Hyphomonas beringensis sp. nov. and Hyphomonas chukchiensis sp. nov., isolated from surface seawater of the Bering Sea and Chukchi Sea.</title>
        <authorList>
            <person name="Li C."/>
            <person name="Lai Q."/>
            <person name="Li G."/>
            <person name="Dong C."/>
            <person name="Wang J."/>
            <person name="Liao Y."/>
            <person name="Shao Z."/>
        </authorList>
    </citation>
    <scope>NUCLEOTIDE SEQUENCE [LARGE SCALE GENOMIC DNA]</scope>
    <source>
        <strain evidence="5 6">PS728</strain>
    </source>
</reference>
<dbReference type="InterPro" id="IPR050663">
    <property type="entry name" value="Ankyrin-SOCS_Box"/>
</dbReference>
<dbReference type="Proteomes" id="UP000027100">
    <property type="component" value="Unassembled WGS sequence"/>
</dbReference>
<protein>
    <submittedName>
        <fullName evidence="5">Ankyrin repeat-containing protein</fullName>
    </submittedName>
</protein>
<organism evidence="5 6">
    <name type="scientific">Hyphomonas polymorpha PS728</name>
    <dbReference type="NCBI Taxonomy" id="1280954"/>
    <lineage>
        <taxon>Bacteria</taxon>
        <taxon>Pseudomonadati</taxon>
        <taxon>Pseudomonadota</taxon>
        <taxon>Alphaproteobacteria</taxon>
        <taxon>Hyphomonadales</taxon>
        <taxon>Hyphomonadaceae</taxon>
        <taxon>Hyphomonas</taxon>
    </lineage>
</organism>
<feature type="repeat" description="ANK" evidence="3">
    <location>
        <begin position="550"/>
        <end position="582"/>
    </location>
</feature>
<accession>A0A062VLR1</accession>
<feature type="repeat" description="ANK" evidence="3">
    <location>
        <begin position="501"/>
        <end position="533"/>
    </location>
</feature>
<dbReference type="Gene3D" id="1.25.40.20">
    <property type="entry name" value="Ankyrin repeat-containing domain"/>
    <property type="match status" value="1"/>
</dbReference>
<dbReference type="eggNOG" id="COG0666">
    <property type="taxonomic scope" value="Bacteria"/>
</dbReference>
<dbReference type="OrthoDB" id="7615179at2"/>
<evidence type="ECO:0000256" key="2">
    <source>
        <dbReference type="ARBA" id="ARBA00023043"/>
    </source>
</evidence>
<keyword evidence="2 3" id="KW-0040">ANK repeat</keyword>
<dbReference type="PROSITE" id="PS51257">
    <property type="entry name" value="PROKAR_LIPOPROTEIN"/>
    <property type="match status" value="1"/>
</dbReference>
<comment type="caution">
    <text evidence="5">The sequence shown here is derived from an EMBL/GenBank/DDBJ whole genome shotgun (WGS) entry which is preliminary data.</text>
</comment>
<evidence type="ECO:0000313" key="5">
    <source>
        <dbReference type="EMBL" id="KDA00592.1"/>
    </source>
</evidence>
<evidence type="ECO:0000256" key="3">
    <source>
        <dbReference type="PROSITE-ProRule" id="PRU00023"/>
    </source>
</evidence>
<feature type="signal peptide" evidence="4">
    <location>
        <begin position="1"/>
        <end position="17"/>
    </location>
</feature>
<evidence type="ECO:0000256" key="4">
    <source>
        <dbReference type="SAM" id="SignalP"/>
    </source>
</evidence>
<dbReference type="PRINTS" id="PR01415">
    <property type="entry name" value="ANKYRIN"/>
</dbReference>
<dbReference type="AlphaFoldDB" id="A0A062VLR1"/>
<evidence type="ECO:0000313" key="6">
    <source>
        <dbReference type="Proteomes" id="UP000027100"/>
    </source>
</evidence>
<keyword evidence="1" id="KW-0677">Repeat</keyword>
<dbReference type="PANTHER" id="PTHR24193:SF121">
    <property type="entry name" value="ADA2A-CONTAINING COMPLEX COMPONENT 3, ISOFORM D"/>
    <property type="match status" value="1"/>
</dbReference>
<dbReference type="SMART" id="SM00248">
    <property type="entry name" value="ANK"/>
    <property type="match status" value="2"/>
</dbReference>
<dbReference type="PATRIC" id="fig|1280954.3.peg.235"/>